<gene>
    <name evidence="1" type="ORF">PISMIDRAFT_679873</name>
</gene>
<dbReference type="EMBL" id="KN833736">
    <property type="protein sequence ID" value="KIK22679.1"/>
    <property type="molecule type" value="Genomic_DNA"/>
</dbReference>
<evidence type="ECO:0000313" key="1">
    <source>
        <dbReference type="EMBL" id="KIK22679.1"/>
    </source>
</evidence>
<accession>A0A0C9Z9K3</accession>
<reference evidence="1 2" key="1">
    <citation type="submission" date="2014-04" db="EMBL/GenBank/DDBJ databases">
        <authorList>
            <consortium name="DOE Joint Genome Institute"/>
            <person name="Kuo A."/>
            <person name="Kohler A."/>
            <person name="Costa M.D."/>
            <person name="Nagy L.G."/>
            <person name="Floudas D."/>
            <person name="Copeland A."/>
            <person name="Barry K.W."/>
            <person name="Cichocki N."/>
            <person name="Veneault-Fourrey C."/>
            <person name="LaButti K."/>
            <person name="Lindquist E.A."/>
            <person name="Lipzen A."/>
            <person name="Lundell T."/>
            <person name="Morin E."/>
            <person name="Murat C."/>
            <person name="Sun H."/>
            <person name="Tunlid A."/>
            <person name="Henrissat B."/>
            <person name="Grigoriev I.V."/>
            <person name="Hibbett D.S."/>
            <person name="Martin F."/>
            <person name="Nordberg H.P."/>
            <person name="Cantor M.N."/>
            <person name="Hua S.X."/>
        </authorList>
    </citation>
    <scope>NUCLEOTIDE SEQUENCE [LARGE SCALE GENOMIC DNA]</scope>
    <source>
        <strain evidence="1 2">441</strain>
    </source>
</reference>
<reference evidence="2" key="2">
    <citation type="submission" date="2015-01" db="EMBL/GenBank/DDBJ databases">
        <title>Evolutionary Origins and Diversification of the Mycorrhizal Mutualists.</title>
        <authorList>
            <consortium name="DOE Joint Genome Institute"/>
            <consortium name="Mycorrhizal Genomics Consortium"/>
            <person name="Kohler A."/>
            <person name="Kuo A."/>
            <person name="Nagy L.G."/>
            <person name="Floudas D."/>
            <person name="Copeland A."/>
            <person name="Barry K.W."/>
            <person name="Cichocki N."/>
            <person name="Veneault-Fourrey C."/>
            <person name="LaButti K."/>
            <person name="Lindquist E.A."/>
            <person name="Lipzen A."/>
            <person name="Lundell T."/>
            <person name="Morin E."/>
            <person name="Murat C."/>
            <person name="Riley R."/>
            <person name="Ohm R."/>
            <person name="Sun H."/>
            <person name="Tunlid A."/>
            <person name="Henrissat B."/>
            <person name="Grigoriev I.V."/>
            <person name="Hibbett D.S."/>
            <person name="Martin F."/>
        </authorList>
    </citation>
    <scope>NUCLEOTIDE SEQUENCE [LARGE SCALE GENOMIC DNA]</scope>
    <source>
        <strain evidence="2">441</strain>
    </source>
</reference>
<proteinExistence type="predicted"/>
<name>A0A0C9Z9K3_9AGAM</name>
<evidence type="ECO:0000313" key="2">
    <source>
        <dbReference type="Proteomes" id="UP000054018"/>
    </source>
</evidence>
<keyword evidence="2" id="KW-1185">Reference proteome</keyword>
<protein>
    <submittedName>
        <fullName evidence="1">Uncharacterized protein</fullName>
    </submittedName>
</protein>
<dbReference type="AlphaFoldDB" id="A0A0C9Z9K3"/>
<organism evidence="1 2">
    <name type="scientific">Pisolithus microcarpus 441</name>
    <dbReference type="NCBI Taxonomy" id="765257"/>
    <lineage>
        <taxon>Eukaryota</taxon>
        <taxon>Fungi</taxon>
        <taxon>Dikarya</taxon>
        <taxon>Basidiomycota</taxon>
        <taxon>Agaricomycotina</taxon>
        <taxon>Agaricomycetes</taxon>
        <taxon>Agaricomycetidae</taxon>
        <taxon>Boletales</taxon>
        <taxon>Sclerodermatineae</taxon>
        <taxon>Pisolithaceae</taxon>
        <taxon>Pisolithus</taxon>
    </lineage>
</organism>
<dbReference type="Proteomes" id="UP000054018">
    <property type="component" value="Unassembled WGS sequence"/>
</dbReference>
<sequence>MSEVFMTRRAACYCPSSPQPPASTSPRPYSVHVMHSGTLVASIAMSSGSLTMDVNPASKASGEHSCCDFLAFQCKRNELVNQSETIFPREGLQSRVQILPRVLSLI</sequence>
<dbReference type="HOGENOM" id="CLU_2242994_0_0_1"/>